<gene>
    <name evidence="3" type="ordered locus">Dtox_3782</name>
</gene>
<dbReference type="InterPro" id="IPR036641">
    <property type="entry name" value="HPT_dom_sf"/>
</dbReference>
<proteinExistence type="predicted"/>
<sequence length="108" mass="12440">MEIHKILSQEKIIIKVDSCLEDLIPEYLSNRQKDIKNLLEALEQVDYDSIIFIGHNMKGSGGAYGFDYITEIGCCLEVAAKERNCELIDKKVQELTNYLERIQIDFVL</sequence>
<organism evidence="3 4">
    <name type="scientific">Desulfofarcimen acetoxidans (strain ATCC 49208 / DSM 771 / KCTC 5769 / VKM B-1644 / 5575)</name>
    <name type="common">Desulfotomaculum acetoxidans</name>
    <dbReference type="NCBI Taxonomy" id="485916"/>
    <lineage>
        <taxon>Bacteria</taxon>
        <taxon>Bacillati</taxon>
        <taxon>Bacillota</taxon>
        <taxon>Clostridia</taxon>
        <taxon>Eubacteriales</taxon>
        <taxon>Peptococcaceae</taxon>
        <taxon>Desulfofarcimen</taxon>
    </lineage>
</organism>
<evidence type="ECO:0000259" key="2">
    <source>
        <dbReference type="PROSITE" id="PS50894"/>
    </source>
</evidence>
<dbReference type="SMR" id="C8VX93"/>
<dbReference type="KEGG" id="dae:Dtox_3782"/>
<name>C8VX93_DESAS</name>
<evidence type="ECO:0000256" key="1">
    <source>
        <dbReference type="PROSITE-ProRule" id="PRU00110"/>
    </source>
</evidence>
<dbReference type="GO" id="GO:0000160">
    <property type="term" value="P:phosphorelay signal transduction system"/>
    <property type="evidence" value="ECO:0007669"/>
    <property type="project" value="InterPro"/>
</dbReference>
<dbReference type="SUPFAM" id="SSF47226">
    <property type="entry name" value="Histidine-containing phosphotransfer domain, HPT domain"/>
    <property type="match status" value="1"/>
</dbReference>
<dbReference type="InterPro" id="IPR008207">
    <property type="entry name" value="Sig_transdc_His_kin_Hpt_dom"/>
</dbReference>
<dbReference type="PROSITE" id="PS50894">
    <property type="entry name" value="HPT"/>
    <property type="match status" value="1"/>
</dbReference>
<dbReference type="eggNOG" id="COG2198">
    <property type="taxonomic scope" value="Bacteria"/>
</dbReference>
<dbReference type="Proteomes" id="UP000002217">
    <property type="component" value="Chromosome"/>
</dbReference>
<dbReference type="Pfam" id="PF01627">
    <property type="entry name" value="Hpt"/>
    <property type="match status" value="1"/>
</dbReference>
<dbReference type="OrthoDB" id="9792360at2"/>
<keyword evidence="1" id="KW-0597">Phosphoprotein</keyword>
<keyword evidence="4" id="KW-1185">Reference proteome</keyword>
<dbReference type="STRING" id="485916.Dtox_3782"/>
<feature type="modified residue" description="Phosphohistidine" evidence="1">
    <location>
        <position position="55"/>
    </location>
</feature>
<reference evidence="3 4" key="1">
    <citation type="journal article" date="2009" name="Stand. Genomic Sci.">
        <title>Complete genome sequence of Desulfotomaculum acetoxidans type strain (5575).</title>
        <authorList>
            <person name="Spring S."/>
            <person name="Lapidus A."/>
            <person name="Schroder M."/>
            <person name="Gleim D."/>
            <person name="Sims D."/>
            <person name="Meincke L."/>
            <person name="Glavina Del Rio T."/>
            <person name="Tice H."/>
            <person name="Copeland A."/>
            <person name="Cheng J.F."/>
            <person name="Lucas S."/>
            <person name="Chen F."/>
            <person name="Nolan M."/>
            <person name="Bruce D."/>
            <person name="Goodwin L."/>
            <person name="Pitluck S."/>
            <person name="Ivanova N."/>
            <person name="Mavromatis K."/>
            <person name="Mikhailova N."/>
            <person name="Pati A."/>
            <person name="Chen A."/>
            <person name="Palaniappan K."/>
            <person name="Land M."/>
            <person name="Hauser L."/>
            <person name="Chang Y.J."/>
            <person name="Jeffries C.D."/>
            <person name="Chain P."/>
            <person name="Saunders E."/>
            <person name="Brettin T."/>
            <person name="Detter J.C."/>
            <person name="Goker M."/>
            <person name="Bristow J."/>
            <person name="Eisen J.A."/>
            <person name="Markowitz V."/>
            <person name="Hugenholtz P."/>
            <person name="Kyrpides N.C."/>
            <person name="Klenk H.P."/>
            <person name="Han C."/>
        </authorList>
    </citation>
    <scope>NUCLEOTIDE SEQUENCE [LARGE SCALE GENOMIC DNA]</scope>
    <source>
        <strain evidence="4">ATCC 49208 / DSM 771 / VKM B-1644</strain>
    </source>
</reference>
<accession>C8VX93</accession>
<dbReference type="Gene3D" id="1.20.120.160">
    <property type="entry name" value="HPT domain"/>
    <property type="match status" value="1"/>
</dbReference>
<protein>
    <submittedName>
        <fullName evidence="3">Putative cytoplasmic protein</fullName>
    </submittedName>
</protein>
<evidence type="ECO:0000313" key="4">
    <source>
        <dbReference type="Proteomes" id="UP000002217"/>
    </source>
</evidence>
<dbReference type="AlphaFoldDB" id="C8VX93"/>
<feature type="domain" description="HPt" evidence="2">
    <location>
        <begin position="16"/>
        <end position="108"/>
    </location>
</feature>
<evidence type="ECO:0000313" key="3">
    <source>
        <dbReference type="EMBL" id="ACV64489.1"/>
    </source>
</evidence>
<dbReference type="RefSeq" id="WP_015759173.1">
    <property type="nucleotide sequence ID" value="NC_013216.1"/>
</dbReference>
<dbReference type="EMBL" id="CP001720">
    <property type="protein sequence ID" value="ACV64489.1"/>
    <property type="molecule type" value="Genomic_DNA"/>
</dbReference>
<dbReference type="HOGENOM" id="CLU_159152_1_0_9"/>